<sequence length="157" mass="17285">MCGVSSKDRCRNSDVRERGGLKEDVVTRVERNPGEKWEGRGALNLRIASFAGNSEQQSFVRCIVLSIREEVDLFKLASSISEETPRAGRVQILALSLGELPSLSGSHNNWLAVKSAYIDAANSFSKVKNTAKLRRALRGKAKEALLARLLIVNAELF</sequence>
<comment type="caution">
    <text evidence="1">The sequence shown here is derived from an EMBL/GenBank/DDBJ whole genome shotgun (WGS) entry which is preliminary data.</text>
</comment>
<name>A0A4C1VC98_EUMVA</name>
<gene>
    <name evidence="1" type="ORF">EVAR_23146_1</name>
</gene>
<proteinExistence type="predicted"/>
<dbReference type="Proteomes" id="UP000299102">
    <property type="component" value="Unassembled WGS sequence"/>
</dbReference>
<evidence type="ECO:0000313" key="1">
    <source>
        <dbReference type="EMBL" id="GBP35897.1"/>
    </source>
</evidence>
<evidence type="ECO:0000313" key="2">
    <source>
        <dbReference type="Proteomes" id="UP000299102"/>
    </source>
</evidence>
<keyword evidence="2" id="KW-1185">Reference proteome</keyword>
<dbReference type="OrthoDB" id="10066767at2759"/>
<protein>
    <submittedName>
        <fullName evidence="1">Uncharacterized protein</fullName>
    </submittedName>
</protein>
<reference evidence="1 2" key="1">
    <citation type="journal article" date="2019" name="Commun. Biol.">
        <title>The bagworm genome reveals a unique fibroin gene that provides high tensile strength.</title>
        <authorList>
            <person name="Kono N."/>
            <person name="Nakamura H."/>
            <person name="Ohtoshi R."/>
            <person name="Tomita M."/>
            <person name="Numata K."/>
            <person name="Arakawa K."/>
        </authorList>
    </citation>
    <scope>NUCLEOTIDE SEQUENCE [LARGE SCALE GENOMIC DNA]</scope>
</reference>
<accession>A0A4C1VC98</accession>
<dbReference type="AlphaFoldDB" id="A0A4C1VC98"/>
<dbReference type="EMBL" id="BGZK01000311">
    <property type="protein sequence ID" value="GBP35897.1"/>
    <property type="molecule type" value="Genomic_DNA"/>
</dbReference>
<organism evidence="1 2">
    <name type="scientific">Eumeta variegata</name>
    <name type="common">Bagworm moth</name>
    <name type="synonym">Eumeta japonica</name>
    <dbReference type="NCBI Taxonomy" id="151549"/>
    <lineage>
        <taxon>Eukaryota</taxon>
        <taxon>Metazoa</taxon>
        <taxon>Ecdysozoa</taxon>
        <taxon>Arthropoda</taxon>
        <taxon>Hexapoda</taxon>
        <taxon>Insecta</taxon>
        <taxon>Pterygota</taxon>
        <taxon>Neoptera</taxon>
        <taxon>Endopterygota</taxon>
        <taxon>Lepidoptera</taxon>
        <taxon>Glossata</taxon>
        <taxon>Ditrysia</taxon>
        <taxon>Tineoidea</taxon>
        <taxon>Psychidae</taxon>
        <taxon>Oiketicinae</taxon>
        <taxon>Eumeta</taxon>
    </lineage>
</organism>